<proteinExistence type="predicted"/>
<sequence>MSFCQQNLLTRKARILPNVNPLFLN</sequence>
<reference evidence="1" key="2">
    <citation type="journal article" date="2015" name="Data Brief">
        <title>Shoot transcriptome of the giant reed, Arundo donax.</title>
        <authorList>
            <person name="Barrero R.A."/>
            <person name="Guerrero F.D."/>
            <person name="Moolhuijzen P."/>
            <person name="Goolsby J.A."/>
            <person name="Tidwell J."/>
            <person name="Bellgard S.E."/>
            <person name="Bellgard M.I."/>
        </authorList>
    </citation>
    <scope>NUCLEOTIDE SEQUENCE</scope>
    <source>
        <tissue evidence="1">Shoot tissue taken approximately 20 cm above the soil surface</tissue>
    </source>
</reference>
<reference evidence="1" key="1">
    <citation type="submission" date="2014-09" db="EMBL/GenBank/DDBJ databases">
        <authorList>
            <person name="Magalhaes I.L.F."/>
            <person name="Oliveira U."/>
            <person name="Santos F.R."/>
            <person name="Vidigal T.H.D.A."/>
            <person name="Brescovit A.D."/>
            <person name="Santos A.J."/>
        </authorList>
    </citation>
    <scope>NUCLEOTIDE SEQUENCE</scope>
    <source>
        <tissue evidence="1">Shoot tissue taken approximately 20 cm above the soil surface</tissue>
    </source>
</reference>
<dbReference type="EMBL" id="GBRH01164440">
    <property type="protein sequence ID" value="JAE33456.1"/>
    <property type="molecule type" value="Transcribed_RNA"/>
</dbReference>
<dbReference type="AlphaFoldDB" id="A0A0A9HF37"/>
<accession>A0A0A9HF37</accession>
<organism evidence="1">
    <name type="scientific">Arundo donax</name>
    <name type="common">Giant reed</name>
    <name type="synonym">Donax arundinaceus</name>
    <dbReference type="NCBI Taxonomy" id="35708"/>
    <lineage>
        <taxon>Eukaryota</taxon>
        <taxon>Viridiplantae</taxon>
        <taxon>Streptophyta</taxon>
        <taxon>Embryophyta</taxon>
        <taxon>Tracheophyta</taxon>
        <taxon>Spermatophyta</taxon>
        <taxon>Magnoliopsida</taxon>
        <taxon>Liliopsida</taxon>
        <taxon>Poales</taxon>
        <taxon>Poaceae</taxon>
        <taxon>PACMAD clade</taxon>
        <taxon>Arundinoideae</taxon>
        <taxon>Arundineae</taxon>
        <taxon>Arundo</taxon>
    </lineage>
</organism>
<protein>
    <submittedName>
        <fullName evidence="1">Uncharacterized protein</fullName>
    </submittedName>
</protein>
<name>A0A0A9HF37_ARUDO</name>
<evidence type="ECO:0000313" key="1">
    <source>
        <dbReference type="EMBL" id="JAE33456.1"/>
    </source>
</evidence>